<dbReference type="Proteomes" id="UP001175001">
    <property type="component" value="Unassembled WGS sequence"/>
</dbReference>
<feature type="compositionally biased region" description="Acidic residues" evidence="1">
    <location>
        <begin position="1"/>
        <end position="17"/>
    </location>
</feature>
<evidence type="ECO:0000313" key="2">
    <source>
        <dbReference type="EMBL" id="KAK0608962.1"/>
    </source>
</evidence>
<gene>
    <name evidence="2" type="ORF">DIS24_g12640</name>
</gene>
<evidence type="ECO:0000313" key="3">
    <source>
        <dbReference type="Proteomes" id="UP001175001"/>
    </source>
</evidence>
<dbReference type="AlphaFoldDB" id="A0AA39TFR1"/>
<organism evidence="2 3">
    <name type="scientific">Lasiodiplodia hormozganensis</name>
    <dbReference type="NCBI Taxonomy" id="869390"/>
    <lineage>
        <taxon>Eukaryota</taxon>
        <taxon>Fungi</taxon>
        <taxon>Dikarya</taxon>
        <taxon>Ascomycota</taxon>
        <taxon>Pezizomycotina</taxon>
        <taxon>Dothideomycetes</taxon>
        <taxon>Dothideomycetes incertae sedis</taxon>
        <taxon>Botryosphaeriales</taxon>
        <taxon>Botryosphaeriaceae</taxon>
        <taxon>Lasiodiplodia</taxon>
    </lineage>
</organism>
<reference evidence="2" key="1">
    <citation type="submission" date="2023-06" db="EMBL/GenBank/DDBJ databases">
        <title>Multi-omics analyses reveal the molecular pathogenesis toolkit of Lasiodiplodia hormozganensis, a cross-kingdom pathogen.</title>
        <authorList>
            <person name="Felix C."/>
            <person name="Meneses R."/>
            <person name="Goncalves M.F.M."/>
            <person name="Tilleman L."/>
            <person name="Duarte A.S."/>
            <person name="Jorrin-Novo J.V."/>
            <person name="Van De Peer Y."/>
            <person name="Deforce D."/>
            <person name="Van Nieuwerburgh F."/>
            <person name="Esteves A.C."/>
            <person name="Alves A."/>
        </authorList>
    </citation>
    <scope>NUCLEOTIDE SEQUENCE</scope>
    <source>
        <strain evidence="2">CBS 339.90</strain>
    </source>
</reference>
<comment type="caution">
    <text evidence="2">The sequence shown here is derived from an EMBL/GenBank/DDBJ whole genome shotgun (WGS) entry which is preliminary data.</text>
</comment>
<dbReference type="EMBL" id="JAUJDW010000337">
    <property type="protein sequence ID" value="KAK0608962.1"/>
    <property type="molecule type" value="Genomic_DNA"/>
</dbReference>
<feature type="region of interest" description="Disordered" evidence="1">
    <location>
        <begin position="1"/>
        <end position="67"/>
    </location>
</feature>
<keyword evidence="3" id="KW-1185">Reference proteome</keyword>
<sequence length="141" mass="15569">PPPPPPEEEEEQGEEAEAAASPLPPYPSSSRPHSRNKSRVRFTNPTTPSTQQQHSNRTISSHLNTTPSSLRTALARFLRWLAAVDVDLQDKYDGLLWDMGDAAAAGDGVKFYRLQARCKAEVLVGYRRREPIAGGTGEEEE</sequence>
<accession>A0AA39TFR1</accession>
<feature type="non-terminal residue" evidence="2">
    <location>
        <position position="1"/>
    </location>
</feature>
<evidence type="ECO:0000256" key="1">
    <source>
        <dbReference type="SAM" id="MobiDB-lite"/>
    </source>
</evidence>
<name>A0AA39TFR1_9PEZI</name>
<feature type="compositionally biased region" description="Polar residues" evidence="1">
    <location>
        <begin position="41"/>
        <end position="67"/>
    </location>
</feature>
<proteinExistence type="predicted"/>
<protein>
    <submittedName>
        <fullName evidence="2">Uncharacterized protein</fullName>
    </submittedName>
</protein>